<evidence type="ECO:0000313" key="6">
    <source>
        <dbReference type="EMBL" id="HIU52553.1"/>
    </source>
</evidence>
<dbReference type="InterPro" id="IPR029028">
    <property type="entry name" value="Alpha/beta_knot_MTases"/>
</dbReference>
<sequence>MLPNQPVIILVEPQLAENVGMTARAMMNCGLYHLRLVNPREDHLSPKAVAASSGADKILRNAEIYASVEAAVADLQQIYATTARRRDMIKPVETADFAAAQITEAQQTSIKCGILFGPERTGLHNDDVCLADAIIEIPLNPEHCSLNLSQAVLLVGYEWYKRQINPPQARLVTNKTTPADKEKVLQFLKHFEAKLDNCGNFRIEEKRERMIINLRNIFIRNQLTEQELNTLYGIINYLNSR</sequence>
<dbReference type="GO" id="GO:0005829">
    <property type="term" value="C:cytosol"/>
    <property type="evidence" value="ECO:0007669"/>
    <property type="project" value="TreeGrafter"/>
</dbReference>
<comment type="similarity">
    <text evidence="1">Belongs to the class IV-like SAM-binding methyltransferase superfamily. RNA methyltransferase TrmH family.</text>
</comment>
<evidence type="ECO:0000256" key="2">
    <source>
        <dbReference type="ARBA" id="ARBA00022603"/>
    </source>
</evidence>
<dbReference type="Gene3D" id="1.10.8.590">
    <property type="match status" value="1"/>
</dbReference>
<reference evidence="6" key="2">
    <citation type="journal article" date="2021" name="PeerJ">
        <title>Extensive microbial diversity within the chicken gut microbiome revealed by metagenomics and culture.</title>
        <authorList>
            <person name="Gilroy R."/>
            <person name="Ravi A."/>
            <person name="Getino M."/>
            <person name="Pursley I."/>
            <person name="Horton D.L."/>
            <person name="Alikhan N.F."/>
            <person name="Baker D."/>
            <person name="Gharbi K."/>
            <person name="Hall N."/>
            <person name="Watson M."/>
            <person name="Adriaenssens E.M."/>
            <person name="Foster-Nyarko E."/>
            <person name="Jarju S."/>
            <person name="Secka A."/>
            <person name="Antonio M."/>
            <person name="Oren A."/>
            <person name="Chaudhuri R.R."/>
            <person name="La Ragione R."/>
            <person name="Hildebrand F."/>
            <person name="Pallen M.J."/>
        </authorList>
    </citation>
    <scope>NUCLEOTIDE SEQUENCE</scope>
    <source>
        <strain evidence="6">ChiW3-316</strain>
    </source>
</reference>
<keyword evidence="2 6" id="KW-0489">Methyltransferase</keyword>
<accession>A0A9D1SAL2</accession>
<dbReference type="GO" id="GO:0008173">
    <property type="term" value="F:RNA methyltransferase activity"/>
    <property type="evidence" value="ECO:0007669"/>
    <property type="project" value="InterPro"/>
</dbReference>
<dbReference type="GO" id="GO:0002128">
    <property type="term" value="P:tRNA nucleoside ribose methylation"/>
    <property type="evidence" value="ECO:0007669"/>
    <property type="project" value="TreeGrafter"/>
</dbReference>
<keyword evidence="4" id="KW-0949">S-adenosyl-L-methionine</keyword>
<dbReference type="InterPro" id="IPR004384">
    <property type="entry name" value="RNA_MeTrfase_TrmJ/LasT"/>
</dbReference>
<evidence type="ECO:0000256" key="3">
    <source>
        <dbReference type="ARBA" id="ARBA00022679"/>
    </source>
</evidence>
<dbReference type="PANTHER" id="PTHR42786">
    <property type="entry name" value="TRNA/RRNA METHYLTRANSFERASE"/>
    <property type="match status" value="1"/>
</dbReference>
<evidence type="ECO:0000256" key="1">
    <source>
        <dbReference type="ARBA" id="ARBA00007228"/>
    </source>
</evidence>
<proteinExistence type="inferred from homology"/>
<gene>
    <name evidence="6" type="ORF">IAD20_00550</name>
</gene>
<evidence type="ECO:0000259" key="5">
    <source>
        <dbReference type="Pfam" id="PF00588"/>
    </source>
</evidence>
<dbReference type="PIRSF" id="PIRSF004808">
    <property type="entry name" value="LasT"/>
    <property type="match status" value="1"/>
</dbReference>
<reference evidence="6" key="1">
    <citation type="submission" date="2020-10" db="EMBL/GenBank/DDBJ databases">
        <authorList>
            <person name="Gilroy R."/>
        </authorList>
    </citation>
    <scope>NUCLEOTIDE SEQUENCE</scope>
    <source>
        <strain evidence="6">ChiW3-316</strain>
    </source>
</reference>
<dbReference type="CDD" id="cd18093">
    <property type="entry name" value="SpoU-like_TrmJ"/>
    <property type="match status" value="1"/>
</dbReference>
<dbReference type="AlphaFoldDB" id="A0A9D1SAL2"/>
<dbReference type="Gene3D" id="3.40.1280.10">
    <property type="match status" value="1"/>
</dbReference>
<comment type="caution">
    <text evidence="6">The sequence shown here is derived from an EMBL/GenBank/DDBJ whole genome shotgun (WGS) entry which is preliminary data.</text>
</comment>
<feature type="domain" description="tRNA/rRNA methyltransferase SpoU type" evidence="5">
    <location>
        <begin position="7"/>
        <end position="157"/>
    </location>
</feature>
<organism evidence="6 7">
    <name type="scientific">Candidatus Scatocola faecipullorum</name>
    <dbReference type="NCBI Taxonomy" id="2840917"/>
    <lineage>
        <taxon>Bacteria</taxon>
        <taxon>Pseudomonadati</taxon>
        <taxon>Pseudomonadota</taxon>
        <taxon>Alphaproteobacteria</taxon>
        <taxon>Rhodospirillales</taxon>
        <taxon>Rhodospirillaceae</taxon>
        <taxon>Rhodospirillaceae incertae sedis</taxon>
        <taxon>Candidatus Scatocola</taxon>
    </lineage>
</organism>
<dbReference type="GO" id="GO:0003723">
    <property type="term" value="F:RNA binding"/>
    <property type="evidence" value="ECO:0007669"/>
    <property type="project" value="InterPro"/>
</dbReference>
<dbReference type="EMBL" id="DVNC01000006">
    <property type="protein sequence ID" value="HIU52553.1"/>
    <property type="molecule type" value="Genomic_DNA"/>
</dbReference>
<dbReference type="InterPro" id="IPR001537">
    <property type="entry name" value="SpoU_MeTrfase"/>
</dbReference>
<dbReference type="PANTHER" id="PTHR42786:SF7">
    <property type="entry name" value="TRNA_RRNA METHYLTRANSFERASE SPOU TYPE DOMAIN-CONTAINING PROTEIN"/>
    <property type="match status" value="1"/>
</dbReference>
<dbReference type="SUPFAM" id="SSF75217">
    <property type="entry name" value="alpha/beta knot"/>
    <property type="match status" value="1"/>
</dbReference>
<dbReference type="InterPro" id="IPR029026">
    <property type="entry name" value="tRNA_m1G_MTases_N"/>
</dbReference>
<protein>
    <submittedName>
        <fullName evidence="6">RNA methyltransferase</fullName>
    </submittedName>
</protein>
<keyword evidence="3" id="KW-0808">Transferase</keyword>
<dbReference type="Pfam" id="PF00588">
    <property type="entry name" value="SpoU_methylase"/>
    <property type="match status" value="1"/>
</dbReference>
<dbReference type="Proteomes" id="UP000824107">
    <property type="component" value="Unassembled WGS sequence"/>
</dbReference>
<evidence type="ECO:0000313" key="7">
    <source>
        <dbReference type="Proteomes" id="UP000824107"/>
    </source>
</evidence>
<evidence type="ECO:0000256" key="4">
    <source>
        <dbReference type="ARBA" id="ARBA00022691"/>
    </source>
</evidence>
<name>A0A9D1SAL2_9PROT</name>